<gene>
    <name evidence="13" type="ORF">G4D64_02050</name>
    <name evidence="12" type="ORF">H1Z61_02055</name>
</gene>
<keyword evidence="14" id="KW-1185">Reference proteome</keyword>
<protein>
    <recommendedName>
        <fullName evidence="2">proline dehydrogenase</fullName>
        <ecNumber evidence="2">1.5.5.2</ecNumber>
    </recommendedName>
</protein>
<dbReference type="AlphaFoldDB" id="A0A6B3VYA3"/>
<evidence type="ECO:0000313" key="15">
    <source>
        <dbReference type="Proteomes" id="UP000570010"/>
    </source>
</evidence>
<evidence type="ECO:0000256" key="8">
    <source>
        <dbReference type="ARBA" id="ARBA00048779"/>
    </source>
</evidence>
<dbReference type="PANTHER" id="PTHR13914:SF0">
    <property type="entry name" value="PROLINE DEHYDROGENASE 1, MITOCHONDRIAL"/>
    <property type="match status" value="1"/>
</dbReference>
<evidence type="ECO:0000256" key="5">
    <source>
        <dbReference type="ARBA" id="ARBA00022827"/>
    </source>
</evidence>
<organism evidence="13 14">
    <name type="scientific">Bacillus aquiflavi</name>
    <dbReference type="NCBI Taxonomy" id="2672567"/>
    <lineage>
        <taxon>Bacteria</taxon>
        <taxon>Bacillati</taxon>
        <taxon>Bacillota</taxon>
        <taxon>Bacilli</taxon>
        <taxon>Bacillales</taxon>
        <taxon>Bacillaceae</taxon>
        <taxon>Bacillus</taxon>
    </lineage>
</organism>
<evidence type="ECO:0000313" key="13">
    <source>
        <dbReference type="EMBL" id="NEY80324.1"/>
    </source>
</evidence>
<evidence type="ECO:0000256" key="6">
    <source>
        <dbReference type="ARBA" id="ARBA00023002"/>
    </source>
</evidence>
<evidence type="ECO:0000259" key="11">
    <source>
        <dbReference type="Pfam" id="PF01619"/>
    </source>
</evidence>
<feature type="binding site" evidence="10">
    <location>
        <position position="134"/>
    </location>
    <ligand>
        <name>FAD</name>
        <dbReference type="ChEBI" id="CHEBI:57692"/>
    </ligand>
</feature>
<evidence type="ECO:0000256" key="10">
    <source>
        <dbReference type="PIRSR" id="PIRSR000196-2"/>
    </source>
</evidence>
<dbReference type="RefSeq" id="WP_163239605.1">
    <property type="nucleotide sequence ID" value="NZ_JAAIWN010000003.1"/>
</dbReference>
<comment type="caution">
    <text evidence="13">The sequence shown here is derived from an EMBL/GenBank/DDBJ whole genome shotgun (WGS) entry which is preliminary data.</text>
</comment>
<reference evidence="12 15" key="2">
    <citation type="submission" date="2020-07" db="EMBL/GenBank/DDBJ databases">
        <authorList>
            <person name="Feng H."/>
        </authorList>
    </citation>
    <scope>NUCLEOTIDE SEQUENCE [LARGE SCALE GENOMIC DNA]</scope>
    <source>
        <strain evidence="12">S-12</strain>
        <strain evidence="15">s-12</strain>
    </source>
</reference>
<comment type="pathway">
    <text evidence="1">Amino-acid degradation; L-proline degradation into L-glutamate; L-glutamate from L-proline: step 1/2.</text>
</comment>
<feature type="binding site" evidence="10">
    <location>
        <begin position="223"/>
        <end position="224"/>
    </location>
    <ligand>
        <name>FAD</name>
        <dbReference type="ChEBI" id="CHEBI:57692"/>
    </ligand>
</feature>
<dbReference type="Gene3D" id="3.20.20.220">
    <property type="match status" value="1"/>
</dbReference>
<accession>A0A6B3VYA3</accession>
<dbReference type="PIRSF" id="PIRSF000196">
    <property type="entry name" value="Pro_dehydrog"/>
    <property type="match status" value="1"/>
</dbReference>
<comment type="cofactor">
    <cofactor evidence="10">
        <name>FAD</name>
        <dbReference type="ChEBI" id="CHEBI:57692"/>
    </cofactor>
    <text evidence="10">Binds 1 FAD per subunit.</text>
</comment>
<keyword evidence="3" id="KW-0285">Flavoprotein</keyword>
<feature type="binding site" evidence="10">
    <location>
        <position position="198"/>
    </location>
    <ligand>
        <name>FAD</name>
        <dbReference type="ChEBI" id="CHEBI:57692"/>
    </ligand>
</feature>
<keyword evidence="5 10" id="KW-0274">FAD</keyword>
<evidence type="ECO:0000256" key="7">
    <source>
        <dbReference type="ARBA" id="ARBA00023062"/>
    </source>
</evidence>
<dbReference type="Proteomes" id="UP000472971">
    <property type="component" value="Unassembled WGS sequence"/>
</dbReference>
<dbReference type="PANTHER" id="PTHR13914">
    <property type="entry name" value="PROLINE OXIDASE"/>
    <property type="match status" value="1"/>
</dbReference>
<evidence type="ECO:0000256" key="9">
    <source>
        <dbReference type="PIRSR" id="PIRSR000196-1"/>
    </source>
</evidence>
<feature type="binding site" evidence="9">
    <location>
        <position position="285"/>
    </location>
    <ligand>
        <name>substrate</name>
    </ligand>
</feature>
<dbReference type="Proteomes" id="UP000570010">
    <property type="component" value="Unassembled WGS sequence"/>
</dbReference>
<dbReference type="EC" id="1.5.5.2" evidence="2"/>
<feature type="binding site" evidence="9">
    <location>
        <position position="286"/>
    </location>
    <ligand>
        <name>substrate</name>
    </ligand>
</feature>
<evidence type="ECO:0000256" key="3">
    <source>
        <dbReference type="ARBA" id="ARBA00022630"/>
    </source>
</evidence>
<dbReference type="InterPro" id="IPR029041">
    <property type="entry name" value="FAD-linked_oxidoreductase-like"/>
</dbReference>
<evidence type="ECO:0000256" key="1">
    <source>
        <dbReference type="ARBA" id="ARBA00004739"/>
    </source>
</evidence>
<comment type="catalytic activity">
    <reaction evidence="8">
        <text>L-proline + a quinone = (S)-1-pyrroline-5-carboxylate + a quinol + H(+)</text>
        <dbReference type="Rhea" id="RHEA:23784"/>
        <dbReference type="ChEBI" id="CHEBI:15378"/>
        <dbReference type="ChEBI" id="CHEBI:17388"/>
        <dbReference type="ChEBI" id="CHEBI:24646"/>
        <dbReference type="ChEBI" id="CHEBI:60039"/>
        <dbReference type="ChEBI" id="CHEBI:132124"/>
        <dbReference type="EC" id="1.5.5.2"/>
    </reaction>
</comment>
<dbReference type="GO" id="GO:0004657">
    <property type="term" value="F:proline dehydrogenase activity"/>
    <property type="evidence" value="ECO:0007669"/>
    <property type="project" value="UniProtKB-EC"/>
</dbReference>
<dbReference type="InterPro" id="IPR015659">
    <property type="entry name" value="Proline_oxidase"/>
</dbReference>
<evidence type="ECO:0000256" key="4">
    <source>
        <dbReference type="ARBA" id="ARBA00022741"/>
    </source>
</evidence>
<keyword evidence="4 10" id="KW-0547">Nucleotide-binding</keyword>
<evidence type="ECO:0000313" key="14">
    <source>
        <dbReference type="Proteomes" id="UP000472971"/>
    </source>
</evidence>
<dbReference type="InterPro" id="IPR002872">
    <property type="entry name" value="Proline_DH_dom"/>
</dbReference>
<dbReference type="InterPro" id="IPR008219">
    <property type="entry name" value="PRODH_bac_arc"/>
</dbReference>
<dbReference type="EMBL" id="JAAIWN010000003">
    <property type="protein sequence ID" value="NEY80324.1"/>
    <property type="molecule type" value="Genomic_DNA"/>
</dbReference>
<dbReference type="GO" id="GO:0000166">
    <property type="term" value="F:nucleotide binding"/>
    <property type="evidence" value="ECO:0007669"/>
    <property type="project" value="UniProtKB-KW"/>
</dbReference>
<evidence type="ECO:0000256" key="2">
    <source>
        <dbReference type="ARBA" id="ARBA00012695"/>
    </source>
</evidence>
<name>A0A6B3VYA3_9BACI</name>
<proteinExistence type="predicted"/>
<keyword evidence="6" id="KW-0560">Oxidoreductase</keyword>
<keyword evidence="7" id="KW-0642">Proline metabolism</keyword>
<dbReference type="UniPathway" id="UPA00261">
    <property type="reaction ID" value="UER00373"/>
</dbReference>
<feature type="binding site" evidence="10">
    <location>
        <position position="162"/>
    </location>
    <ligand>
        <name>FAD</name>
        <dbReference type="ChEBI" id="CHEBI:57692"/>
    </ligand>
</feature>
<dbReference type="SUPFAM" id="SSF51730">
    <property type="entry name" value="FAD-linked oxidoreductase"/>
    <property type="match status" value="1"/>
</dbReference>
<sequence>MIETISKNFFLRISESKFLNKAARKWGLKFGAGQVVAGETIDSAIKKVRELNDKGLVCTLDHLGEFVSSKEEASEATQYCIDTLDAIAKSGVECNLSVKMTQLGLDIDKDFCLNNMKKIVSTAKKYDNFVRIDMEDSPRCQVTMDILKELRKEYDNVGTVIQAYLFRSQKDVEDLAGVPLRLVKGAYKEPAEVAFQEKQEVDKNYLKIIQTHLLSGSYTAIASHDHRIIEKVKEFVESENISHDQFEFQMLYGFRNELQLSLVKEGYKVRVYVPYGDDWFGYFMRRLAERPQNVSFAFKGFFSK</sequence>
<feature type="domain" description="Proline dehydrogenase" evidence="11">
    <location>
        <begin position="44"/>
        <end position="296"/>
    </location>
</feature>
<reference evidence="13 14" key="1">
    <citation type="submission" date="2020-02" db="EMBL/GenBank/DDBJ databases">
        <title>Bacillus aquiflavi sp. nov., isolated from yellow water of strong flavor Chinese baijiu in Yibin region of China.</title>
        <authorList>
            <person name="Xie J."/>
        </authorList>
    </citation>
    <scope>NUCLEOTIDE SEQUENCE [LARGE SCALE GENOMIC DNA]</scope>
    <source>
        <strain evidence="13 14">3H-10</strain>
    </source>
</reference>
<dbReference type="EMBL" id="JACEIO010000003">
    <property type="protein sequence ID" value="MBA4535949.1"/>
    <property type="molecule type" value="Genomic_DNA"/>
</dbReference>
<evidence type="ECO:0000313" key="12">
    <source>
        <dbReference type="EMBL" id="MBA4535949.1"/>
    </source>
</evidence>
<feature type="binding site" evidence="10">
    <location>
        <begin position="184"/>
        <end position="186"/>
    </location>
    <ligand>
        <name>FAD</name>
        <dbReference type="ChEBI" id="CHEBI:57692"/>
    </ligand>
</feature>
<dbReference type="GO" id="GO:0010133">
    <property type="term" value="P:L-proline catabolic process to L-glutamate"/>
    <property type="evidence" value="ECO:0007669"/>
    <property type="project" value="UniProtKB-UniPathway"/>
</dbReference>
<dbReference type="Pfam" id="PF01619">
    <property type="entry name" value="Pro_dh"/>
    <property type="match status" value="1"/>
</dbReference>
<feature type="binding site" evidence="9">
    <location>
        <position position="99"/>
    </location>
    <ligand>
        <name>substrate</name>
    </ligand>
</feature>